<dbReference type="InterPro" id="IPR002711">
    <property type="entry name" value="HNH"/>
</dbReference>
<proteinExistence type="predicted"/>
<reference evidence="2 3" key="1">
    <citation type="submission" date="2016-10" db="EMBL/GenBank/DDBJ databases">
        <authorList>
            <person name="de Groot N.N."/>
        </authorList>
    </citation>
    <scope>NUCLEOTIDE SEQUENCE [LARGE SCALE GENOMIC DNA]</scope>
    <source>
        <strain evidence="2 3">ASO4-2</strain>
    </source>
</reference>
<dbReference type="OrthoDB" id="7864535at2"/>
<dbReference type="GO" id="GO:0003676">
    <property type="term" value="F:nucleic acid binding"/>
    <property type="evidence" value="ECO:0007669"/>
    <property type="project" value="InterPro"/>
</dbReference>
<dbReference type="CDD" id="cd00085">
    <property type="entry name" value="HNHc"/>
    <property type="match status" value="1"/>
</dbReference>
<dbReference type="SMART" id="SM00507">
    <property type="entry name" value="HNHc"/>
    <property type="match status" value="1"/>
</dbReference>
<feature type="domain" description="HNH nuclease" evidence="1">
    <location>
        <begin position="241"/>
        <end position="300"/>
    </location>
</feature>
<keyword evidence="2" id="KW-0255">Endonuclease</keyword>
<dbReference type="InterPro" id="IPR003615">
    <property type="entry name" value="HNH_nuc"/>
</dbReference>
<dbReference type="Gene3D" id="1.10.30.50">
    <property type="match status" value="1"/>
</dbReference>
<sequence>MQNMNSAELCKQLKELLSDFERELESDGLRAKVLSLVPCYHQLRELGKSLITSTSARSAQSRILYYFKKYPRTVINGDELLVVSGIQEYARRVRELKVQFGWSIISGLTAKQMAEENEFPLPDIDPASMGPSDYILLSVEQDREAAHRWNLANVIRRENIAVRDKILKYFRANVGQKITGEELKYLAKDRSEWARRVRELRTEYGWPIVTRNTGRPDLEVGVYLLEANRQSPEHDRRIPDSVKRNVLRRDAYRCAVCNWSIAEWNRSDPRHLELHHKKPHAVGGENTENNLTTICTVCHDEIHRAK</sequence>
<evidence type="ECO:0000259" key="1">
    <source>
        <dbReference type="SMART" id="SM00507"/>
    </source>
</evidence>
<dbReference type="GO" id="GO:0008270">
    <property type="term" value="F:zinc ion binding"/>
    <property type="evidence" value="ECO:0007669"/>
    <property type="project" value="InterPro"/>
</dbReference>
<accession>A0A1G6E6L6</accession>
<gene>
    <name evidence="2" type="ORF">SAMN05660653_02625</name>
</gene>
<dbReference type="STRING" id="617002.SAMN05660653_02625"/>
<dbReference type="Pfam" id="PF01844">
    <property type="entry name" value="HNH"/>
    <property type="match status" value="1"/>
</dbReference>
<protein>
    <submittedName>
        <fullName evidence="2">HNH endonuclease</fullName>
    </submittedName>
</protein>
<keyword evidence="2" id="KW-0378">Hydrolase</keyword>
<dbReference type="RefSeq" id="WP_092122648.1">
    <property type="nucleotide sequence ID" value="NZ_FMXO01000016.1"/>
</dbReference>
<dbReference type="EMBL" id="FMXO01000016">
    <property type="protein sequence ID" value="SDB53097.1"/>
    <property type="molecule type" value="Genomic_DNA"/>
</dbReference>
<keyword evidence="2" id="KW-0540">Nuclease</keyword>
<dbReference type="GO" id="GO:0004519">
    <property type="term" value="F:endonuclease activity"/>
    <property type="evidence" value="ECO:0007669"/>
    <property type="project" value="UniProtKB-KW"/>
</dbReference>
<keyword evidence="3" id="KW-1185">Reference proteome</keyword>
<dbReference type="Proteomes" id="UP000198771">
    <property type="component" value="Unassembled WGS sequence"/>
</dbReference>
<name>A0A1G6E6L6_9BACT</name>
<evidence type="ECO:0000313" key="2">
    <source>
        <dbReference type="EMBL" id="SDB53097.1"/>
    </source>
</evidence>
<organism evidence="2 3">
    <name type="scientific">Desulfonatronum thiosulfatophilum</name>
    <dbReference type="NCBI Taxonomy" id="617002"/>
    <lineage>
        <taxon>Bacteria</taxon>
        <taxon>Pseudomonadati</taxon>
        <taxon>Thermodesulfobacteriota</taxon>
        <taxon>Desulfovibrionia</taxon>
        <taxon>Desulfovibrionales</taxon>
        <taxon>Desulfonatronaceae</taxon>
        <taxon>Desulfonatronum</taxon>
    </lineage>
</organism>
<evidence type="ECO:0000313" key="3">
    <source>
        <dbReference type="Proteomes" id="UP000198771"/>
    </source>
</evidence>
<dbReference type="AlphaFoldDB" id="A0A1G6E6L6"/>